<dbReference type="STRING" id="1246626.BleG1_1723"/>
<evidence type="ECO:0000256" key="8">
    <source>
        <dbReference type="ARBA" id="ARBA00023053"/>
    </source>
</evidence>
<keyword evidence="4 14" id="KW-1003">Cell membrane</keyword>
<feature type="transmembrane region" description="Helical" evidence="14">
    <location>
        <begin position="9"/>
        <end position="28"/>
    </location>
</feature>
<dbReference type="GO" id="GO:0005886">
    <property type="term" value="C:plasma membrane"/>
    <property type="evidence" value="ECO:0007669"/>
    <property type="project" value="UniProtKB-SubCell"/>
</dbReference>
<name>A0A060LSQ8_9BACI</name>
<dbReference type="KEGG" id="ble:BleG1_1723"/>
<keyword evidence="5 14" id="KW-0812">Transmembrane</keyword>
<dbReference type="PANTHER" id="PTHR48086:SF3">
    <property type="entry name" value="SODIUM_PROLINE SYMPORTER"/>
    <property type="match status" value="1"/>
</dbReference>
<keyword evidence="14" id="KW-0029">Amino-acid transport</keyword>
<evidence type="ECO:0000256" key="6">
    <source>
        <dbReference type="ARBA" id="ARBA00022847"/>
    </source>
</evidence>
<comment type="catalytic activity">
    <reaction evidence="12">
        <text>L-proline(in) + Na(+)(in) = L-proline(out) + Na(+)(out)</text>
        <dbReference type="Rhea" id="RHEA:28967"/>
        <dbReference type="ChEBI" id="CHEBI:29101"/>
        <dbReference type="ChEBI" id="CHEBI:60039"/>
    </reaction>
</comment>
<feature type="transmembrane region" description="Helical" evidence="14">
    <location>
        <begin position="431"/>
        <end position="450"/>
    </location>
</feature>
<dbReference type="HOGENOM" id="CLU_018808_15_2_9"/>
<evidence type="ECO:0000256" key="7">
    <source>
        <dbReference type="ARBA" id="ARBA00022989"/>
    </source>
</evidence>
<keyword evidence="16" id="KW-1185">Reference proteome</keyword>
<dbReference type="GO" id="GO:0031402">
    <property type="term" value="F:sodium ion binding"/>
    <property type="evidence" value="ECO:0007669"/>
    <property type="project" value="UniProtKB-UniRule"/>
</dbReference>
<protein>
    <recommendedName>
        <fullName evidence="14">Sodium/proline symporter</fullName>
    </recommendedName>
    <alternativeName>
        <fullName evidence="14">Proline permease</fullName>
    </alternativeName>
</protein>
<feature type="transmembrane region" description="Helical" evidence="14">
    <location>
        <begin position="231"/>
        <end position="251"/>
    </location>
</feature>
<evidence type="ECO:0000256" key="5">
    <source>
        <dbReference type="ARBA" id="ARBA00022692"/>
    </source>
</evidence>
<evidence type="ECO:0000256" key="14">
    <source>
        <dbReference type="RuleBase" id="RU366012"/>
    </source>
</evidence>
<sequence length="504" mass="55255">MLIHISMQIIAAIIIYLLIMILIGWYGYKKTASHSDYTLGGRELSPGVAALSAGASDMSGWLMLALPGSMYLTGLGAGWLALGLIIGAYLNWIFLAPRLRTYTETANNSITIPAFLENRFIDSTKLLRILSGLIIIFFFTIYVSSGMVSGGRVFDSLLGIDYHISLLIVAGVTILYTLFGGFLAVSWTDVVQGGIMMLALLLVPIFALAEVGGVTTTFDQVRSIDPQLLDIFRGVTVVTIIGSLAWGLGYFGQPHIIVRFMALRTAREAKPARRIGMAWMILSIVGAMMTGLVGRAYLNNEGIFLNPDNDSQHETVFVVLGEMLFHPFIIGFIFSAILAAVMSTISSQLLVTSSSLTEDLYKTFLKRKPADRELIFLGRGAVLVVALIALALSWNPDSSILELVSYAWAGFGAAFGPVMLLSLYWKRMTRWGALAGMLSGAVMVIVWANTNLYQLLGMNERVYELLPGFMIAALMIVIVSKFTKNDQRVDQGFKEFKEELKANK</sequence>
<dbReference type="EMBL" id="CP003923">
    <property type="protein sequence ID" value="AIC94301.1"/>
    <property type="molecule type" value="Genomic_DNA"/>
</dbReference>
<evidence type="ECO:0000256" key="10">
    <source>
        <dbReference type="ARBA" id="ARBA00023136"/>
    </source>
</evidence>
<feature type="transmembrane region" description="Helical" evidence="14">
    <location>
        <begin position="194"/>
        <end position="211"/>
    </location>
</feature>
<gene>
    <name evidence="15" type="ORF">BleG1_1723</name>
</gene>
<keyword evidence="9 14" id="KW-0406">Ion transport</keyword>
<keyword evidence="8 14" id="KW-0915">Sodium</keyword>
<organism evidence="15 16">
    <name type="scientific">Shouchella lehensis G1</name>
    <dbReference type="NCBI Taxonomy" id="1246626"/>
    <lineage>
        <taxon>Bacteria</taxon>
        <taxon>Bacillati</taxon>
        <taxon>Bacillota</taxon>
        <taxon>Bacilli</taxon>
        <taxon>Bacillales</taxon>
        <taxon>Bacillaceae</taxon>
        <taxon>Shouchella</taxon>
    </lineage>
</organism>
<feature type="transmembrane region" description="Helical" evidence="14">
    <location>
        <begin position="126"/>
        <end position="144"/>
    </location>
</feature>
<dbReference type="InterPro" id="IPR011851">
    <property type="entry name" value="Na/Pro_symporter"/>
</dbReference>
<comment type="similarity">
    <text evidence="2 13">Belongs to the sodium:solute symporter (SSF) (TC 2.A.21) family.</text>
</comment>
<accession>A0A060LSQ8</accession>
<proteinExistence type="inferred from homology"/>
<reference evidence="15 16" key="1">
    <citation type="journal article" date="2014" name="Gene">
        <title>A comparative genomic analysis of the alkalitolerant soil bacterium Bacillus lehensis G1.</title>
        <authorList>
            <person name="Noor Y.M."/>
            <person name="Samsulrizal N.H."/>
            <person name="Jema'on N.A."/>
            <person name="Low K.O."/>
            <person name="Ramli A.N."/>
            <person name="Alias N.I."/>
            <person name="Damis S.I."/>
            <person name="Fuzi S.F."/>
            <person name="Isa M.N."/>
            <person name="Murad A.M."/>
            <person name="Raih M.F."/>
            <person name="Bakar F.D."/>
            <person name="Najimudin N."/>
            <person name="Mahadi N.M."/>
            <person name="Illias R.M."/>
        </authorList>
    </citation>
    <scope>NUCLEOTIDE SEQUENCE [LARGE SCALE GENOMIC DNA]</scope>
    <source>
        <strain evidence="15 16">G1</strain>
    </source>
</reference>
<evidence type="ECO:0000256" key="13">
    <source>
        <dbReference type="RuleBase" id="RU362091"/>
    </source>
</evidence>
<evidence type="ECO:0000256" key="4">
    <source>
        <dbReference type="ARBA" id="ARBA00022475"/>
    </source>
</evidence>
<dbReference type="CDD" id="cd11475">
    <property type="entry name" value="SLC5sbd_PutP"/>
    <property type="match status" value="1"/>
</dbReference>
<dbReference type="NCBIfam" id="TIGR02121">
    <property type="entry name" value="Na_Pro_sym"/>
    <property type="match status" value="1"/>
</dbReference>
<dbReference type="Gene3D" id="1.20.1730.10">
    <property type="entry name" value="Sodium/glucose cotransporter"/>
    <property type="match status" value="1"/>
</dbReference>
<feature type="transmembrane region" description="Helical" evidence="14">
    <location>
        <begin position="328"/>
        <end position="353"/>
    </location>
</feature>
<evidence type="ECO:0000256" key="2">
    <source>
        <dbReference type="ARBA" id="ARBA00006434"/>
    </source>
</evidence>
<feature type="transmembrane region" description="Helical" evidence="14">
    <location>
        <begin position="374"/>
        <end position="394"/>
    </location>
</feature>
<dbReference type="InterPro" id="IPR038377">
    <property type="entry name" value="Na/Glc_symporter_sf"/>
</dbReference>
<evidence type="ECO:0000256" key="3">
    <source>
        <dbReference type="ARBA" id="ARBA00022448"/>
    </source>
</evidence>
<dbReference type="GO" id="GO:0005298">
    <property type="term" value="F:proline:sodium symporter activity"/>
    <property type="evidence" value="ECO:0007669"/>
    <property type="project" value="UniProtKB-UniRule"/>
</dbReference>
<evidence type="ECO:0000313" key="16">
    <source>
        <dbReference type="Proteomes" id="UP000027142"/>
    </source>
</evidence>
<feature type="transmembrane region" description="Helical" evidence="14">
    <location>
        <begin position="277"/>
        <end position="298"/>
    </location>
</feature>
<dbReference type="Pfam" id="PF00474">
    <property type="entry name" value="SSF"/>
    <property type="match status" value="1"/>
</dbReference>
<dbReference type="InterPro" id="IPR050277">
    <property type="entry name" value="Sodium:Solute_Symporter"/>
</dbReference>
<keyword evidence="10 14" id="KW-0472">Membrane</keyword>
<dbReference type="PATRIC" id="fig|1246626.3.peg.1716"/>
<keyword evidence="7 14" id="KW-1133">Transmembrane helix</keyword>
<dbReference type="GO" id="GO:0015824">
    <property type="term" value="P:proline transport"/>
    <property type="evidence" value="ECO:0007669"/>
    <property type="project" value="UniProtKB-UniRule"/>
</dbReference>
<dbReference type="PANTHER" id="PTHR48086">
    <property type="entry name" value="SODIUM/PROLINE SYMPORTER-RELATED"/>
    <property type="match status" value="1"/>
</dbReference>
<evidence type="ECO:0000256" key="11">
    <source>
        <dbReference type="ARBA" id="ARBA00023201"/>
    </source>
</evidence>
<evidence type="ECO:0000256" key="12">
    <source>
        <dbReference type="ARBA" id="ARBA00033708"/>
    </source>
</evidence>
<feature type="transmembrane region" description="Helical" evidence="14">
    <location>
        <begin position="70"/>
        <end position="90"/>
    </location>
</feature>
<comment type="function">
    <text evidence="14">Catalyzes the sodium-dependent uptake of extracellular L-proline.</text>
</comment>
<feature type="transmembrane region" description="Helical" evidence="14">
    <location>
        <begin position="462"/>
        <end position="479"/>
    </location>
</feature>
<dbReference type="InterPro" id="IPR001734">
    <property type="entry name" value="Na/solute_symporter"/>
</dbReference>
<dbReference type="InterPro" id="IPR018212">
    <property type="entry name" value="Na/solute_symporter_CS"/>
</dbReference>
<dbReference type="GO" id="GO:0015193">
    <property type="term" value="F:L-proline transmembrane transporter activity"/>
    <property type="evidence" value="ECO:0007669"/>
    <property type="project" value="TreeGrafter"/>
</dbReference>
<feature type="transmembrane region" description="Helical" evidence="14">
    <location>
        <begin position="164"/>
        <end position="187"/>
    </location>
</feature>
<evidence type="ECO:0000313" key="15">
    <source>
        <dbReference type="EMBL" id="AIC94301.1"/>
    </source>
</evidence>
<dbReference type="PROSITE" id="PS50283">
    <property type="entry name" value="NA_SOLUT_SYMP_3"/>
    <property type="match status" value="1"/>
</dbReference>
<evidence type="ECO:0000256" key="1">
    <source>
        <dbReference type="ARBA" id="ARBA00004651"/>
    </source>
</evidence>
<dbReference type="eggNOG" id="COG0591">
    <property type="taxonomic scope" value="Bacteria"/>
</dbReference>
<keyword evidence="3 14" id="KW-0813">Transport</keyword>
<dbReference type="Proteomes" id="UP000027142">
    <property type="component" value="Chromosome"/>
</dbReference>
<keyword evidence="6 14" id="KW-0769">Symport</keyword>
<dbReference type="NCBIfam" id="TIGR00813">
    <property type="entry name" value="sss"/>
    <property type="match status" value="1"/>
</dbReference>
<evidence type="ECO:0000256" key="9">
    <source>
        <dbReference type="ARBA" id="ARBA00023065"/>
    </source>
</evidence>
<comment type="subcellular location">
    <subcellularLocation>
        <location evidence="1 14">Cell membrane</location>
        <topology evidence="1 14">Multi-pass membrane protein</topology>
    </subcellularLocation>
</comment>
<dbReference type="AlphaFoldDB" id="A0A060LSQ8"/>
<keyword evidence="11 14" id="KW-0739">Sodium transport</keyword>
<dbReference type="PROSITE" id="PS00456">
    <property type="entry name" value="NA_SOLUT_SYMP_1"/>
    <property type="match status" value="1"/>
</dbReference>
<dbReference type="FunFam" id="1.20.1730.10:FF:000002">
    <property type="entry name" value="Sodium/proline symporter"/>
    <property type="match status" value="1"/>
</dbReference>
<feature type="transmembrane region" description="Helical" evidence="14">
    <location>
        <begin position="406"/>
        <end position="424"/>
    </location>
</feature>